<evidence type="ECO:0000256" key="3">
    <source>
        <dbReference type="PIRSR" id="PIRSR603782-1"/>
    </source>
</evidence>
<dbReference type="Pfam" id="PF02630">
    <property type="entry name" value="SCO1-SenC"/>
    <property type="match status" value="1"/>
</dbReference>
<evidence type="ECO:0000256" key="2">
    <source>
        <dbReference type="ARBA" id="ARBA00023008"/>
    </source>
</evidence>
<keyword evidence="2 3" id="KW-0186">Copper</keyword>
<reference evidence="7" key="1">
    <citation type="journal article" date="2014" name="Int. J. Syst. Evol. Microbiol.">
        <title>Complete genome sequence of Corynebacterium casei LMG S-19264T (=DSM 44701T), isolated from a smear-ripened cheese.</title>
        <authorList>
            <consortium name="US DOE Joint Genome Institute (JGI-PGF)"/>
            <person name="Walter F."/>
            <person name="Albersmeier A."/>
            <person name="Kalinowski J."/>
            <person name="Ruckert C."/>
        </authorList>
    </citation>
    <scope>NUCLEOTIDE SEQUENCE</scope>
    <source>
        <strain evidence="7">KCTC 42651</strain>
    </source>
</reference>
<keyword evidence="5" id="KW-1133">Transmembrane helix</keyword>
<dbReference type="PANTHER" id="PTHR12151">
    <property type="entry name" value="ELECTRON TRANSPORT PROTIN SCO1/SENC FAMILY MEMBER"/>
    <property type="match status" value="1"/>
</dbReference>
<comment type="similarity">
    <text evidence="1">Belongs to the SCO1/2 family.</text>
</comment>
<dbReference type="EMBL" id="BMZS01000019">
    <property type="protein sequence ID" value="GHD64145.1"/>
    <property type="molecule type" value="Genomic_DNA"/>
</dbReference>
<name>A0A918XXY7_9PROT</name>
<dbReference type="InterPro" id="IPR013766">
    <property type="entry name" value="Thioredoxin_domain"/>
</dbReference>
<dbReference type="PANTHER" id="PTHR12151:SF25">
    <property type="entry name" value="LINALOOL DEHYDRATASE_ISOMERASE DOMAIN-CONTAINING PROTEIN"/>
    <property type="match status" value="1"/>
</dbReference>
<dbReference type="RefSeq" id="WP_189995929.1">
    <property type="nucleotide sequence ID" value="NZ_BMZS01000019.1"/>
</dbReference>
<dbReference type="GO" id="GO:0046872">
    <property type="term" value="F:metal ion binding"/>
    <property type="evidence" value="ECO:0007669"/>
    <property type="project" value="UniProtKB-KW"/>
</dbReference>
<feature type="domain" description="Thioredoxin" evidence="6">
    <location>
        <begin position="34"/>
        <end position="198"/>
    </location>
</feature>
<keyword evidence="5" id="KW-0472">Membrane</keyword>
<dbReference type="PROSITE" id="PS51352">
    <property type="entry name" value="THIOREDOXIN_2"/>
    <property type="match status" value="1"/>
</dbReference>
<keyword evidence="3" id="KW-0479">Metal-binding</keyword>
<comment type="caution">
    <text evidence="7">The sequence shown here is derived from an EMBL/GenBank/DDBJ whole genome shotgun (WGS) entry which is preliminary data.</text>
</comment>
<feature type="disulfide bond" description="Redox-active" evidence="4">
    <location>
        <begin position="72"/>
        <end position="76"/>
    </location>
</feature>
<dbReference type="FunFam" id="3.40.30.10:FF:000013">
    <property type="entry name" value="Blast:Protein SCO1 homolog, mitochondrial"/>
    <property type="match status" value="1"/>
</dbReference>
<dbReference type="Gene3D" id="3.40.30.10">
    <property type="entry name" value="Glutaredoxin"/>
    <property type="match status" value="1"/>
</dbReference>
<dbReference type="Proteomes" id="UP000630353">
    <property type="component" value="Unassembled WGS sequence"/>
</dbReference>
<dbReference type="CDD" id="cd02968">
    <property type="entry name" value="SCO"/>
    <property type="match status" value="1"/>
</dbReference>
<dbReference type="AlphaFoldDB" id="A0A918XXY7"/>
<sequence>MSTRTFVIVVTLLSALLAGTVVGGYLIWSRTDQGGTAMIGGPFTLVDQTGRTVTQDTLKGQWSLVYFGYTYCPDVCPTSLSVMTFALEALPQAVAAKITPVFVSVDPERDTVQQLALYHQSFHPSFLMLTGTPEQVREAAKAYRVYYRKAENDSATEYLMDHSSITYLMDPKGNYVTHFGHDVTADGMAETLKKTVGG</sequence>
<accession>A0A918XXY7</accession>
<evidence type="ECO:0000256" key="4">
    <source>
        <dbReference type="PIRSR" id="PIRSR603782-2"/>
    </source>
</evidence>
<dbReference type="SUPFAM" id="SSF52833">
    <property type="entry name" value="Thioredoxin-like"/>
    <property type="match status" value="1"/>
</dbReference>
<evidence type="ECO:0000256" key="5">
    <source>
        <dbReference type="SAM" id="Phobius"/>
    </source>
</evidence>
<feature type="binding site" evidence="3">
    <location>
        <position position="162"/>
    </location>
    <ligand>
        <name>Cu cation</name>
        <dbReference type="ChEBI" id="CHEBI:23378"/>
    </ligand>
</feature>
<keyword evidence="8" id="KW-1185">Reference proteome</keyword>
<evidence type="ECO:0000313" key="8">
    <source>
        <dbReference type="Proteomes" id="UP000630353"/>
    </source>
</evidence>
<dbReference type="InterPro" id="IPR003782">
    <property type="entry name" value="SCO1/SenC"/>
</dbReference>
<evidence type="ECO:0000259" key="6">
    <source>
        <dbReference type="PROSITE" id="PS51352"/>
    </source>
</evidence>
<evidence type="ECO:0000313" key="7">
    <source>
        <dbReference type="EMBL" id="GHD64145.1"/>
    </source>
</evidence>
<feature type="transmembrane region" description="Helical" evidence="5">
    <location>
        <begin position="6"/>
        <end position="28"/>
    </location>
</feature>
<keyword evidence="5" id="KW-0812">Transmembrane</keyword>
<proteinExistence type="inferred from homology"/>
<keyword evidence="4" id="KW-1015">Disulfide bond</keyword>
<reference evidence="7" key="2">
    <citation type="submission" date="2020-09" db="EMBL/GenBank/DDBJ databases">
        <authorList>
            <person name="Sun Q."/>
            <person name="Kim S."/>
        </authorList>
    </citation>
    <scope>NUCLEOTIDE SEQUENCE</scope>
    <source>
        <strain evidence="7">KCTC 42651</strain>
    </source>
</reference>
<dbReference type="InterPro" id="IPR036249">
    <property type="entry name" value="Thioredoxin-like_sf"/>
</dbReference>
<gene>
    <name evidence="7" type="ORF">GCM10017083_55470</name>
</gene>
<protein>
    <submittedName>
        <fullName evidence="7">Electron transporter SenC</fullName>
    </submittedName>
</protein>
<feature type="binding site" evidence="3">
    <location>
        <position position="72"/>
    </location>
    <ligand>
        <name>Cu cation</name>
        <dbReference type="ChEBI" id="CHEBI:23378"/>
    </ligand>
</feature>
<organism evidence="7 8">
    <name type="scientific">Thalassobaculum fulvum</name>
    <dbReference type="NCBI Taxonomy" id="1633335"/>
    <lineage>
        <taxon>Bacteria</taxon>
        <taxon>Pseudomonadati</taxon>
        <taxon>Pseudomonadota</taxon>
        <taxon>Alphaproteobacteria</taxon>
        <taxon>Rhodospirillales</taxon>
        <taxon>Thalassobaculaceae</taxon>
        <taxon>Thalassobaculum</taxon>
    </lineage>
</organism>
<evidence type="ECO:0000256" key="1">
    <source>
        <dbReference type="ARBA" id="ARBA00010996"/>
    </source>
</evidence>
<feature type="binding site" evidence="3">
    <location>
        <position position="76"/>
    </location>
    <ligand>
        <name>Cu cation</name>
        <dbReference type="ChEBI" id="CHEBI:23378"/>
    </ligand>
</feature>